<feature type="domain" description="DUF397" evidence="1">
    <location>
        <begin position="19"/>
        <end position="67"/>
    </location>
</feature>
<protein>
    <recommendedName>
        <fullName evidence="1">DUF397 domain-containing protein</fullName>
    </recommendedName>
</protein>
<gene>
    <name evidence="2" type="ORF">GCM10010358_73400</name>
</gene>
<reference evidence="2" key="2">
    <citation type="submission" date="2020-09" db="EMBL/GenBank/DDBJ databases">
        <authorList>
            <person name="Sun Q."/>
            <person name="Ohkuma M."/>
        </authorList>
    </citation>
    <scope>NUCLEOTIDE SEQUENCE</scope>
    <source>
        <strain evidence="2">JCM 4790</strain>
    </source>
</reference>
<organism evidence="2 3">
    <name type="scientific">Streptomyces minutiscleroticus</name>
    <dbReference type="NCBI Taxonomy" id="68238"/>
    <lineage>
        <taxon>Bacteria</taxon>
        <taxon>Bacillati</taxon>
        <taxon>Actinomycetota</taxon>
        <taxon>Actinomycetes</taxon>
        <taxon>Kitasatosporales</taxon>
        <taxon>Streptomycetaceae</taxon>
        <taxon>Streptomyces</taxon>
    </lineage>
</organism>
<accession>A0A918P0N6</accession>
<dbReference type="Proteomes" id="UP000619244">
    <property type="component" value="Unassembled WGS sequence"/>
</dbReference>
<evidence type="ECO:0000313" key="2">
    <source>
        <dbReference type="EMBL" id="GGY10174.1"/>
    </source>
</evidence>
<name>A0A918P0N6_9ACTN</name>
<dbReference type="Pfam" id="PF04149">
    <property type="entry name" value="DUF397"/>
    <property type="match status" value="1"/>
</dbReference>
<keyword evidence="3" id="KW-1185">Reference proteome</keyword>
<dbReference type="AlphaFoldDB" id="A0A918P0N6"/>
<sequence>MGMPVGYVEAFVKWGSKGVWRKSSYCYKDDCVEVARGCRVRVRDSKCPEDGHVEFAEKAWGAFLDMVVRRSPFFALFIVSPFGFEYFSSMSAPITLAEVQG</sequence>
<evidence type="ECO:0000259" key="1">
    <source>
        <dbReference type="Pfam" id="PF04149"/>
    </source>
</evidence>
<proteinExistence type="predicted"/>
<evidence type="ECO:0000313" key="3">
    <source>
        <dbReference type="Proteomes" id="UP000619244"/>
    </source>
</evidence>
<dbReference type="InterPro" id="IPR007278">
    <property type="entry name" value="DUF397"/>
</dbReference>
<dbReference type="EMBL" id="BMVU01000072">
    <property type="protein sequence ID" value="GGY10174.1"/>
    <property type="molecule type" value="Genomic_DNA"/>
</dbReference>
<comment type="caution">
    <text evidence="2">The sequence shown here is derived from an EMBL/GenBank/DDBJ whole genome shotgun (WGS) entry which is preliminary data.</text>
</comment>
<reference evidence="2" key="1">
    <citation type="journal article" date="2014" name="Int. J. Syst. Evol. Microbiol.">
        <title>Complete genome sequence of Corynebacterium casei LMG S-19264T (=DSM 44701T), isolated from a smear-ripened cheese.</title>
        <authorList>
            <consortium name="US DOE Joint Genome Institute (JGI-PGF)"/>
            <person name="Walter F."/>
            <person name="Albersmeier A."/>
            <person name="Kalinowski J."/>
            <person name="Ruckert C."/>
        </authorList>
    </citation>
    <scope>NUCLEOTIDE SEQUENCE</scope>
    <source>
        <strain evidence="2">JCM 4790</strain>
    </source>
</reference>
<dbReference type="RefSeq" id="WP_308435241.1">
    <property type="nucleotide sequence ID" value="NZ_BMVU01000072.1"/>
</dbReference>